<keyword evidence="1 5" id="KW-0963">Cytoplasm</keyword>
<reference evidence="7 8" key="1">
    <citation type="submission" date="2021-08" db="EMBL/GenBank/DDBJ databases">
        <title>Helicobacter spp. isolated from feces of Anatolian Ground Squirrel (Spermophilus xanthoprymnus) in Turkey.</title>
        <authorList>
            <person name="Aydin F."/>
            <person name="Abay S."/>
            <person name="Kayman T."/>
            <person name="Karakaya E."/>
            <person name="Saticioglu I.B."/>
        </authorList>
    </citation>
    <scope>NUCLEOTIDE SEQUENCE [LARGE SCALE GENOMIC DNA]</scope>
    <source>
        <strain evidence="7 8">Faydin-H70</strain>
    </source>
</reference>
<evidence type="ECO:0000256" key="1">
    <source>
        <dbReference type="ARBA" id="ARBA00022490"/>
    </source>
</evidence>
<dbReference type="EMBL" id="JAIGYQ010000008">
    <property type="protein sequence ID" value="MBX7491131.1"/>
    <property type="molecule type" value="Genomic_DNA"/>
</dbReference>
<evidence type="ECO:0000313" key="8">
    <source>
        <dbReference type="Proteomes" id="UP000700059"/>
    </source>
</evidence>
<dbReference type="CDD" id="cd16964">
    <property type="entry name" value="YqgF"/>
    <property type="match status" value="1"/>
</dbReference>
<comment type="subcellular location">
    <subcellularLocation>
        <location evidence="5">Cytoplasm</location>
    </subcellularLocation>
</comment>
<dbReference type="SUPFAM" id="SSF53098">
    <property type="entry name" value="Ribonuclease H-like"/>
    <property type="match status" value="1"/>
</dbReference>
<comment type="similarity">
    <text evidence="5">Belongs to the YqgF HJR family.</text>
</comment>
<evidence type="ECO:0000256" key="3">
    <source>
        <dbReference type="ARBA" id="ARBA00022722"/>
    </source>
</evidence>
<evidence type="ECO:0000256" key="4">
    <source>
        <dbReference type="ARBA" id="ARBA00022801"/>
    </source>
</evidence>
<dbReference type="InterPro" id="IPR012337">
    <property type="entry name" value="RNaseH-like_sf"/>
</dbReference>
<evidence type="ECO:0000256" key="5">
    <source>
        <dbReference type="HAMAP-Rule" id="MF_00651"/>
    </source>
</evidence>
<dbReference type="Proteomes" id="UP000700059">
    <property type="component" value="Unassembled WGS sequence"/>
</dbReference>
<protein>
    <recommendedName>
        <fullName evidence="5">Putative pre-16S rRNA nuclease</fullName>
        <ecNumber evidence="5">3.1.-.-</ecNumber>
    </recommendedName>
</protein>
<dbReference type="InterPro" id="IPR037027">
    <property type="entry name" value="YqgF/RNaseH-like_dom_sf"/>
</dbReference>
<dbReference type="InterPro" id="IPR006641">
    <property type="entry name" value="YqgF/RNaseH-like_dom"/>
</dbReference>
<dbReference type="SMART" id="SM00732">
    <property type="entry name" value="YqgFc"/>
    <property type="match status" value="1"/>
</dbReference>
<keyword evidence="2 5" id="KW-0690">Ribosome biogenesis</keyword>
<dbReference type="HAMAP" id="MF_00651">
    <property type="entry name" value="Nuclease_YqgF"/>
    <property type="match status" value="1"/>
</dbReference>
<comment type="caution">
    <text evidence="7">The sequence shown here is derived from an EMBL/GenBank/DDBJ whole genome shotgun (WGS) entry which is preliminary data.</text>
</comment>
<evidence type="ECO:0000256" key="2">
    <source>
        <dbReference type="ARBA" id="ARBA00022517"/>
    </source>
</evidence>
<dbReference type="RefSeq" id="WP_221532392.1">
    <property type="nucleotide sequence ID" value="NZ_JAIGYP010000008.1"/>
</dbReference>
<gene>
    <name evidence="7" type="primary">ruvX</name>
    <name evidence="7" type="ORF">K4G57_06610</name>
</gene>
<sequence>MIESTQTKNQNIALQKKDSKIILALDIGLKRIGVAKCINGIPLCLEPILRKNRNQAANAVRSLIMESKASVLVVGLPEKNSTFQDFALEEFQCSFKEEEPILVMQRRIKHFVGLLELDSSIEVVFLNEAFSSKEALEKLEDKKMRKKAHSRDGSLDSLAALVILERYLMR</sequence>
<name>A0ABS7JP02_9HELI</name>
<accession>A0ABS7JP02</accession>
<dbReference type="Gene3D" id="3.30.420.140">
    <property type="entry name" value="YqgF/RNase H-like domain"/>
    <property type="match status" value="1"/>
</dbReference>
<dbReference type="EC" id="3.1.-.-" evidence="5"/>
<keyword evidence="4 5" id="KW-0378">Hydrolase</keyword>
<proteinExistence type="inferred from homology"/>
<dbReference type="GO" id="GO:0016787">
    <property type="term" value="F:hydrolase activity"/>
    <property type="evidence" value="ECO:0007669"/>
    <property type="project" value="UniProtKB-KW"/>
</dbReference>
<dbReference type="PANTHER" id="PTHR33317:SF4">
    <property type="entry name" value="POLYNUCLEOTIDYL TRANSFERASE, RIBONUCLEASE H-LIKE SUPERFAMILY PROTEIN"/>
    <property type="match status" value="1"/>
</dbReference>
<evidence type="ECO:0000313" key="7">
    <source>
        <dbReference type="EMBL" id="MBX7491131.1"/>
    </source>
</evidence>
<evidence type="ECO:0000259" key="6">
    <source>
        <dbReference type="SMART" id="SM00732"/>
    </source>
</evidence>
<dbReference type="InterPro" id="IPR005227">
    <property type="entry name" value="YqgF"/>
</dbReference>
<dbReference type="PANTHER" id="PTHR33317">
    <property type="entry name" value="POLYNUCLEOTIDYL TRANSFERASE, RIBONUCLEASE H-LIKE SUPERFAMILY PROTEIN"/>
    <property type="match status" value="1"/>
</dbReference>
<feature type="domain" description="YqgF/RNase H-like" evidence="6">
    <location>
        <begin position="20"/>
        <end position="135"/>
    </location>
</feature>
<dbReference type="Pfam" id="PF03652">
    <property type="entry name" value="RuvX"/>
    <property type="match status" value="1"/>
</dbReference>
<comment type="function">
    <text evidence="5">Could be a nuclease involved in processing of the 5'-end of pre-16S rRNA.</text>
</comment>
<keyword evidence="3 5" id="KW-0540">Nuclease</keyword>
<keyword evidence="8" id="KW-1185">Reference proteome</keyword>
<organism evidence="7 8">
    <name type="scientific">Helicobacter turcicus</name>
    <dbReference type="NCBI Taxonomy" id="2867412"/>
    <lineage>
        <taxon>Bacteria</taxon>
        <taxon>Pseudomonadati</taxon>
        <taxon>Campylobacterota</taxon>
        <taxon>Epsilonproteobacteria</taxon>
        <taxon>Campylobacterales</taxon>
        <taxon>Helicobacteraceae</taxon>
        <taxon>Helicobacter</taxon>
    </lineage>
</organism>